<dbReference type="SMART" id="SM00280">
    <property type="entry name" value="KAZAL"/>
    <property type="match status" value="2"/>
</dbReference>
<reference evidence="2 3" key="1">
    <citation type="submission" date="2022-12" db="EMBL/GenBank/DDBJ databases">
        <title>Chromosome-level genome of Tegillarca granosa.</title>
        <authorList>
            <person name="Kim J."/>
        </authorList>
    </citation>
    <scope>NUCLEOTIDE SEQUENCE [LARGE SCALE GENOMIC DNA]</scope>
    <source>
        <strain evidence="2">Teg-2019</strain>
        <tissue evidence="2">Adductor muscle</tissue>
    </source>
</reference>
<evidence type="ECO:0000313" key="3">
    <source>
        <dbReference type="Proteomes" id="UP001217089"/>
    </source>
</evidence>
<protein>
    <recommendedName>
        <fullName evidence="1">Kazal-like domain-containing protein</fullName>
    </recommendedName>
</protein>
<dbReference type="Gene3D" id="3.30.60.30">
    <property type="match status" value="2"/>
</dbReference>
<comment type="caution">
    <text evidence="2">The sequence shown here is derived from an EMBL/GenBank/DDBJ whole genome shotgun (WGS) entry which is preliminary data.</text>
</comment>
<accession>A0ABQ9FDV2</accession>
<name>A0ABQ9FDV2_TEGGR</name>
<dbReference type="InterPro" id="IPR036058">
    <property type="entry name" value="Kazal_dom_sf"/>
</dbReference>
<dbReference type="PROSITE" id="PS51465">
    <property type="entry name" value="KAZAL_2"/>
    <property type="match status" value="2"/>
</dbReference>
<dbReference type="PANTHER" id="PTHR21131:SF0">
    <property type="entry name" value="GEO10195P1-RELATED"/>
    <property type="match status" value="1"/>
</dbReference>
<dbReference type="Pfam" id="PF07648">
    <property type="entry name" value="Kazal_2"/>
    <property type="match status" value="3"/>
</dbReference>
<organism evidence="2 3">
    <name type="scientific">Tegillarca granosa</name>
    <name type="common">Malaysian cockle</name>
    <name type="synonym">Anadara granosa</name>
    <dbReference type="NCBI Taxonomy" id="220873"/>
    <lineage>
        <taxon>Eukaryota</taxon>
        <taxon>Metazoa</taxon>
        <taxon>Spiralia</taxon>
        <taxon>Lophotrochozoa</taxon>
        <taxon>Mollusca</taxon>
        <taxon>Bivalvia</taxon>
        <taxon>Autobranchia</taxon>
        <taxon>Pteriomorphia</taxon>
        <taxon>Arcoida</taxon>
        <taxon>Arcoidea</taxon>
        <taxon>Arcidae</taxon>
        <taxon>Tegillarca</taxon>
    </lineage>
</organism>
<evidence type="ECO:0000313" key="2">
    <source>
        <dbReference type="EMBL" id="KAJ8315502.1"/>
    </source>
</evidence>
<keyword evidence="3" id="KW-1185">Reference proteome</keyword>
<gene>
    <name evidence="2" type="ORF">KUTeg_007652</name>
</gene>
<dbReference type="EMBL" id="JARBDR010000337">
    <property type="protein sequence ID" value="KAJ8315502.1"/>
    <property type="molecule type" value="Genomic_DNA"/>
</dbReference>
<evidence type="ECO:0000259" key="1">
    <source>
        <dbReference type="PROSITE" id="PS51465"/>
    </source>
</evidence>
<dbReference type="InterPro" id="IPR053265">
    <property type="entry name" value="Serpin"/>
</dbReference>
<dbReference type="SUPFAM" id="SSF100895">
    <property type="entry name" value="Kazal-type serine protease inhibitors"/>
    <property type="match status" value="3"/>
</dbReference>
<feature type="domain" description="Kazal-like" evidence="1">
    <location>
        <begin position="119"/>
        <end position="161"/>
    </location>
</feature>
<sequence>MKLLLMPIGTVCGDDNYEYADECEAQRWGARVKCTGGARVKCTGYCPCHDTGCQCGNEYKPTCATDGTDHMNPCKAHIYSLVLIHWYRDSMTTRKLMKSKQLKANTSIGKEVACDGWCPCPNNCGCGTDYNPVCGNNGVQYDNECLMKCKKAELKCNGTCPCPSQCVCSDVAEPVCGTDGRDYDNPCKTKCQYVIR</sequence>
<feature type="domain" description="Kazal-like" evidence="1">
    <location>
        <begin position="162"/>
        <end position="196"/>
    </location>
</feature>
<dbReference type="Pfam" id="PF00050">
    <property type="entry name" value="Kazal_1"/>
    <property type="match status" value="1"/>
</dbReference>
<dbReference type="PANTHER" id="PTHR21131">
    <property type="entry name" value="SERINE-TYPE ENDOPEPTIDASE INHIBITOR"/>
    <property type="match status" value="1"/>
</dbReference>
<dbReference type="InterPro" id="IPR002350">
    <property type="entry name" value="Kazal_dom"/>
</dbReference>
<proteinExistence type="predicted"/>
<dbReference type="PROSITE" id="PS00282">
    <property type="entry name" value="KAZAL_1"/>
    <property type="match status" value="2"/>
</dbReference>
<dbReference type="Proteomes" id="UP001217089">
    <property type="component" value="Unassembled WGS sequence"/>
</dbReference>